<proteinExistence type="predicted"/>
<dbReference type="Gene3D" id="1.10.10.10">
    <property type="entry name" value="Winged helix-like DNA-binding domain superfamily/Winged helix DNA-binding domain"/>
    <property type="match status" value="1"/>
</dbReference>
<feature type="domain" description="WCX" evidence="3">
    <location>
        <begin position="222"/>
        <end position="294"/>
    </location>
</feature>
<dbReference type="Pfam" id="PF25583">
    <property type="entry name" value="WCX"/>
    <property type="match status" value="1"/>
</dbReference>
<name>A0A7V7QKT0_9FIRM</name>
<protein>
    <submittedName>
        <fullName evidence="4">YafY family transcriptional regulator</fullName>
    </submittedName>
</protein>
<reference evidence="4 5" key="1">
    <citation type="submission" date="2019-09" db="EMBL/GenBank/DDBJ databases">
        <authorList>
            <person name="Valk L.C."/>
        </authorList>
    </citation>
    <scope>NUCLEOTIDE SEQUENCE [LARGE SCALE GENOMIC DNA]</scope>
    <source>
        <strain evidence="4">GalUA</strain>
    </source>
</reference>
<organism evidence="4 5">
    <name type="scientific">Candidatus Galacturonatibacter soehngenii</name>
    <dbReference type="NCBI Taxonomy" id="2307010"/>
    <lineage>
        <taxon>Bacteria</taxon>
        <taxon>Bacillati</taxon>
        <taxon>Bacillota</taxon>
        <taxon>Clostridia</taxon>
        <taxon>Lachnospirales</taxon>
        <taxon>Lachnospiraceae</taxon>
        <taxon>Candidatus Galacturonatibacter</taxon>
    </lineage>
</organism>
<dbReference type="PANTHER" id="PTHR34580">
    <property type="match status" value="1"/>
</dbReference>
<dbReference type="OrthoDB" id="9815009at2"/>
<dbReference type="PROSITE" id="PS52050">
    <property type="entry name" value="WYL"/>
    <property type="match status" value="1"/>
</dbReference>
<reference evidence="4 5" key="2">
    <citation type="submission" date="2020-02" db="EMBL/GenBank/DDBJ databases">
        <title>Candidatus Galacturonibacter soehngenii shows hetero-acetogenic catabolism of galacturonic acid but lacks a canonical carbon monoxide dehydrogenase/acetyl-CoA synthase complex.</title>
        <authorList>
            <person name="Diender M."/>
            <person name="Stouten G.R."/>
            <person name="Petersen J.F."/>
            <person name="Nielsen P.H."/>
            <person name="Dueholm M.S."/>
            <person name="Pronk J.T."/>
            <person name="Van Loosdrecht M.C.M."/>
        </authorList>
    </citation>
    <scope>NUCLEOTIDE SEQUENCE [LARGE SCALE GENOMIC DNA]</scope>
    <source>
        <strain evidence="4">GalUA</strain>
    </source>
</reference>
<evidence type="ECO:0000313" key="4">
    <source>
        <dbReference type="EMBL" id="KAB1438178.1"/>
    </source>
</evidence>
<dbReference type="InterPro" id="IPR051534">
    <property type="entry name" value="CBASS_pafABC_assoc_protein"/>
</dbReference>
<dbReference type="AlphaFoldDB" id="A0A7V7QKT0"/>
<evidence type="ECO:0000259" key="1">
    <source>
        <dbReference type="Pfam" id="PF08279"/>
    </source>
</evidence>
<evidence type="ECO:0000259" key="3">
    <source>
        <dbReference type="Pfam" id="PF25583"/>
    </source>
</evidence>
<dbReference type="InterPro" id="IPR057727">
    <property type="entry name" value="WCX_dom"/>
</dbReference>
<accession>A0A7V7QKT0</accession>
<evidence type="ECO:0000259" key="2">
    <source>
        <dbReference type="Pfam" id="PF13280"/>
    </source>
</evidence>
<dbReference type="InterPro" id="IPR013196">
    <property type="entry name" value="HTH_11"/>
</dbReference>
<feature type="domain" description="WYL" evidence="2">
    <location>
        <begin position="131"/>
        <end position="196"/>
    </location>
</feature>
<gene>
    <name evidence="4" type="ORF">F7O84_11515</name>
</gene>
<dbReference type="InterPro" id="IPR026881">
    <property type="entry name" value="WYL_dom"/>
</dbReference>
<dbReference type="RefSeq" id="WP_151145154.1">
    <property type="nucleotide sequence ID" value="NZ_WAGX01000005.1"/>
</dbReference>
<dbReference type="Pfam" id="PF08279">
    <property type="entry name" value="HTH_11"/>
    <property type="match status" value="1"/>
</dbReference>
<feature type="domain" description="Helix-turn-helix type 11" evidence="1">
    <location>
        <begin position="5"/>
        <end position="56"/>
    </location>
</feature>
<dbReference type="InterPro" id="IPR028349">
    <property type="entry name" value="PafC-like"/>
</dbReference>
<dbReference type="InterPro" id="IPR036390">
    <property type="entry name" value="WH_DNA-bd_sf"/>
</dbReference>
<dbReference type="InterPro" id="IPR036388">
    <property type="entry name" value="WH-like_DNA-bd_sf"/>
</dbReference>
<sequence length="299" mass="34593">MKNDRLFAITYTLLHKKTVTASSLSKDLGVSIRTIYRDIETLSANGIPIYCTQGKGGGISIMGHYSIDKALLSDAEQNEILMALQGASVTGHLNLKPSIDKLSGIFQKEVDDWIEIDFTGWSQTNSTRSDFEAIKRAIQESLLLSFSYYNNKGKESTRNVQPYKLIYKGTQWYLYAYCMNKCDYRYFKLNRLKNLHLTQEKFEKNTNIMPSLYYKEDTKEMIHLTLKIQKEMAFRVYDEFGEATITDNMDHFIVNAQIPLNPWLIQYLLGYGASLEILEPKSLREAYKKELNQVLNKYL</sequence>
<keyword evidence="5" id="KW-1185">Reference proteome</keyword>
<dbReference type="PIRSF" id="PIRSF016838">
    <property type="entry name" value="PafC"/>
    <property type="match status" value="1"/>
</dbReference>
<comment type="caution">
    <text evidence="4">The sequence shown here is derived from an EMBL/GenBank/DDBJ whole genome shotgun (WGS) entry which is preliminary data.</text>
</comment>
<dbReference type="PANTHER" id="PTHR34580:SF1">
    <property type="entry name" value="PROTEIN PAFC"/>
    <property type="match status" value="1"/>
</dbReference>
<dbReference type="EMBL" id="WAGX01000005">
    <property type="protein sequence ID" value="KAB1438178.1"/>
    <property type="molecule type" value="Genomic_DNA"/>
</dbReference>
<evidence type="ECO:0000313" key="5">
    <source>
        <dbReference type="Proteomes" id="UP000461768"/>
    </source>
</evidence>
<dbReference type="Proteomes" id="UP000461768">
    <property type="component" value="Unassembled WGS sequence"/>
</dbReference>
<dbReference type="Pfam" id="PF13280">
    <property type="entry name" value="WYL"/>
    <property type="match status" value="1"/>
</dbReference>
<dbReference type="SUPFAM" id="SSF46785">
    <property type="entry name" value="Winged helix' DNA-binding domain"/>
    <property type="match status" value="1"/>
</dbReference>